<keyword evidence="2" id="KW-0378">Hydrolase</keyword>
<reference evidence="5 6" key="1">
    <citation type="submission" date="2019-02" db="EMBL/GenBank/DDBJ databases">
        <title>Deep-cultivation of Planctomycetes and their phenomic and genomic characterization uncovers novel biology.</title>
        <authorList>
            <person name="Wiegand S."/>
            <person name="Jogler M."/>
            <person name="Boedeker C."/>
            <person name="Pinto D."/>
            <person name="Vollmers J."/>
            <person name="Rivas-Marin E."/>
            <person name="Kohn T."/>
            <person name="Peeters S.H."/>
            <person name="Heuer A."/>
            <person name="Rast P."/>
            <person name="Oberbeckmann S."/>
            <person name="Bunk B."/>
            <person name="Jeske O."/>
            <person name="Meyerdierks A."/>
            <person name="Storesund J.E."/>
            <person name="Kallscheuer N."/>
            <person name="Luecker S."/>
            <person name="Lage O.M."/>
            <person name="Pohl T."/>
            <person name="Merkel B.J."/>
            <person name="Hornburger P."/>
            <person name="Mueller R.-W."/>
            <person name="Bruemmer F."/>
            <person name="Labrenz M."/>
            <person name="Spormann A.M."/>
            <person name="Op den Camp H."/>
            <person name="Overmann J."/>
            <person name="Amann R."/>
            <person name="Jetten M.S.M."/>
            <person name="Mascher T."/>
            <person name="Medema M.H."/>
            <person name="Devos D.P."/>
            <person name="Kaster A.-K."/>
            <person name="Ovreas L."/>
            <person name="Rohde M."/>
            <person name="Galperin M.Y."/>
            <person name="Jogler C."/>
        </authorList>
    </citation>
    <scope>NUCLEOTIDE SEQUENCE [LARGE SCALE GENOMIC DNA]</scope>
    <source>
        <strain evidence="5 6">Pla85_3_4</strain>
    </source>
</reference>
<dbReference type="OrthoDB" id="248175at2"/>
<protein>
    <submittedName>
        <fullName evidence="5">Serine protease HhoB</fullName>
    </submittedName>
</protein>
<feature type="region of interest" description="Disordered" evidence="3">
    <location>
        <begin position="28"/>
        <end position="50"/>
    </location>
</feature>
<dbReference type="PANTHER" id="PTHR43343">
    <property type="entry name" value="PEPTIDASE S12"/>
    <property type="match status" value="1"/>
</dbReference>
<dbReference type="RefSeq" id="WP_145054965.1">
    <property type="nucleotide sequence ID" value="NZ_CP036433.1"/>
</dbReference>
<dbReference type="InterPro" id="IPR051201">
    <property type="entry name" value="Chloro_Bact_Ser_Proteases"/>
</dbReference>
<dbReference type="GO" id="GO:0006508">
    <property type="term" value="P:proteolysis"/>
    <property type="evidence" value="ECO:0007669"/>
    <property type="project" value="UniProtKB-KW"/>
</dbReference>
<dbReference type="KEGG" id="lcre:Pla8534_41450"/>
<dbReference type="Proteomes" id="UP000317648">
    <property type="component" value="Chromosome"/>
</dbReference>
<keyword evidence="6" id="KW-1185">Reference proteome</keyword>
<dbReference type="Gene3D" id="2.40.10.120">
    <property type="match status" value="1"/>
</dbReference>
<organism evidence="5 6">
    <name type="scientific">Lignipirellula cremea</name>
    <dbReference type="NCBI Taxonomy" id="2528010"/>
    <lineage>
        <taxon>Bacteria</taxon>
        <taxon>Pseudomonadati</taxon>
        <taxon>Planctomycetota</taxon>
        <taxon>Planctomycetia</taxon>
        <taxon>Pirellulales</taxon>
        <taxon>Pirellulaceae</taxon>
        <taxon>Lignipirellula</taxon>
    </lineage>
</organism>
<dbReference type="GO" id="GO:0004252">
    <property type="term" value="F:serine-type endopeptidase activity"/>
    <property type="evidence" value="ECO:0007669"/>
    <property type="project" value="InterPro"/>
</dbReference>
<proteinExistence type="predicted"/>
<sequence>MTKPSDKIRISPEEVAPLPLQIKSEEVARVQPSPPLRAGVSQGAAPPPDDDLADSPPWYWWTLVTLTPFFNAWIWWRMAPAERSRRHIYRGVAILLAYLSLVGVVLLGMWGFQPRRNWVEQAAYNADHSVVQIQTGYVMGAGFVIASQEGRHLILTNRHVVSDGDTCQVRLRSGRQLQGRVAGRPRDAEIDLALVLVQSRELAPLARIGSFDTVAVGEEVVAIGHPLGLEYTLTTGIISAKRGGMELQTSAAISRGNSGGPLLSKRGYVVGVNTRTVDPSDAQSLGFAVRADLVRQTALWKFDADITDLLQRIR</sequence>
<name>A0A518DWW4_9BACT</name>
<dbReference type="InterPro" id="IPR001940">
    <property type="entry name" value="Peptidase_S1C"/>
</dbReference>
<evidence type="ECO:0000256" key="4">
    <source>
        <dbReference type="SAM" id="Phobius"/>
    </source>
</evidence>
<dbReference type="PANTHER" id="PTHR43343:SF3">
    <property type="entry name" value="PROTEASE DO-LIKE 8, CHLOROPLASTIC"/>
    <property type="match status" value="1"/>
</dbReference>
<dbReference type="SUPFAM" id="SSF50494">
    <property type="entry name" value="Trypsin-like serine proteases"/>
    <property type="match status" value="1"/>
</dbReference>
<feature type="transmembrane region" description="Helical" evidence="4">
    <location>
        <begin position="58"/>
        <end position="76"/>
    </location>
</feature>
<evidence type="ECO:0000313" key="6">
    <source>
        <dbReference type="Proteomes" id="UP000317648"/>
    </source>
</evidence>
<evidence type="ECO:0000313" key="5">
    <source>
        <dbReference type="EMBL" id="QDU96325.1"/>
    </source>
</evidence>
<keyword evidence="4" id="KW-0472">Membrane</keyword>
<accession>A0A518DWW4</accession>
<keyword evidence="1 5" id="KW-0645">Protease</keyword>
<gene>
    <name evidence="5" type="primary">hhoB_3</name>
    <name evidence="5" type="ORF">Pla8534_41450</name>
</gene>
<evidence type="ECO:0000256" key="1">
    <source>
        <dbReference type="ARBA" id="ARBA00022670"/>
    </source>
</evidence>
<keyword evidence="4" id="KW-1133">Transmembrane helix</keyword>
<dbReference type="PRINTS" id="PR00834">
    <property type="entry name" value="PROTEASES2C"/>
</dbReference>
<dbReference type="AlphaFoldDB" id="A0A518DWW4"/>
<evidence type="ECO:0000256" key="2">
    <source>
        <dbReference type="ARBA" id="ARBA00022801"/>
    </source>
</evidence>
<dbReference type="Pfam" id="PF13365">
    <property type="entry name" value="Trypsin_2"/>
    <property type="match status" value="1"/>
</dbReference>
<keyword evidence="4" id="KW-0812">Transmembrane</keyword>
<evidence type="ECO:0000256" key="3">
    <source>
        <dbReference type="SAM" id="MobiDB-lite"/>
    </source>
</evidence>
<feature type="transmembrane region" description="Helical" evidence="4">
    <location>
        <begin position="88"/>
        <end position="112"/>
    </location>
</feature>
<dbReference type="EMBL" id="CP036433">
    <property type="protein sequence ID" value="QDU96325.1"/>
    <property type="molecule type" value="Genomic_DNA"/>
</dbReference>
<dbReference type="InterPro" id="IPR009003">
    <property type="entry name" value="Peptidase_S1_PA"/>
</dbReference>